<dbReference type="EMBL" id="CP053435">
    <property type="protein sequence ID" value="QJW88650.1"/>
    <property type="molecule type" value="Genomic_DNA"/>
</dbReference>
<proteinExistence type="predicted"/>
<gene>
    <name evidence="1" type="ORF">HNV11_04295</name>
</gene>
<name>A0A6M5Y5L2_9BACT</name>
<dbReference type="InterPro" id="IPR025366">
    <property type="entry name" value="DUF4270"/>
</dbReference>
<evidence type="ECO:0000313" key="1">
    <source>
        <dbReference type="EMBL" id="QJW88650.1"/>
    </source>
</evidence>
<dbReference type="AlphaFoldDB" id="A0A6M5Y5L2"/>
<dbReference type="RefSeq" id="WP_171738488.1">
    <property type="nucleotide sequence ID" value="NZ_CP053435.1"/>
</dbReference>
<dbReference type="PROSITE" id="PS51257">
    <property type="entry name" value="PROKAR_LIPOPROTEIN"/>
    <property type="match status" value="1"/>
</dbReference>
<dbReference type="Proteomes" id="UP000502756">
    <property type="component" value="Chromosome"/>
</dbReference>
<dbReference type="KEGG" id="stae:HNV11_04295"/>
<reference evidence="1 2" key="1">
    <citation type="submission" date="2020-05" db="EMBL/GenBank/DDBJ databases">
        <title>Genome sequencing of Spirosoma sp. TS118.</title>
        <authorList>
            <person name="Lee J.-H."/>
            <person name="Jeong S."/>
            <person name="Zhao L."/>
            <person name="Jung J.-H."/>
            <person name="Kim M.-K."/>
            <person name="Lim S."/>
        </authorList>
    </citation>
    <scope>NUCLEOTIDE SEQUENCE [LARGE SCALE GENOMIC DNA]</scope>
    <source>
        <strain evidence="1 2">TS118</strain>
    </source>
</reference>
<protein>
    <submittedName>
        <fullName evidence="1">DUF4270 family protein</fullName>
    </submittedName>
</protein>
<dbReference type="Pfam" id="PF14092">
    <property type="entry name" value="DUF4270"/>
    <property type="match status" value="1"/>
</dbReference>
<keyword evidence="2" id="KW-1185">Reference proteome</keyword>
<accession>A0A6M5Y5L2</accession>
<organism evidence="1 2">
    <name type="scientific">Spirosoma taeanense</name>
    <dbReference type="NCBI Taxonomy" id="2735870"/>
    <lineage>
        <taxon>Bacteria</taxon>
        <taxon>Pseudomonadati</taxon>
        <taxon>Bacteroidota</taxon>
        <taxon>Cytophagia</taxon>
        <taxon>Cytophagales</taxon>
        <taxon>Cytophagaceae</taxon>
        <taxon>Spirosoma</taxon>
    </lineage>
</organism>
<evidence type="ECO:0000313" key="2">
    <source>
        <dbReference type="Proteomes" id="UP000502756"/>
    </source>
</evidence>
<sequence>MSRNAITTSTRNWLGRIFLLAGAVAGVLACEEPKEIGLPPTTPVDVTYSDTLSVVRQTVRFDSVASSDQSNLMVGRYSDPVLGRTQASAYVELSQYADFVVTDSATSNVTAASRIVYDSTRLFLDYDQFYYGDTTQTQEIQVFRLTDSLRTATTYDISSTIPAQSQPLVRQTIRPRPNTTDSLSFRLPLPDAYGRELLTLANTDAGKIANPALFRAQALRGLLLTTGPNERAAILGFSRGSAVVVYYHVTGEKRARFQPFLLGGKRFNHITADRSGTPLAGLQRGQVLPASATNGRTFVQPATGVTTKLVFPGLDQIRKDKRVAINRAELVITFTPTSNALLYLPAYLVLSEIDGRNHLLRTSPNRIAQLVPESQNLFDRTESSWITAPQVAIYNSRIKNYTFELSGYFQSIMANTTPNNGLAILTPSTATLNTLPSQAFYLNDRILQAILDGSASAKLIMFYTTSN</sequence>